<dbReference type="GO" id="GO:0006400">
    <property type="term" value="P:tRNA modification"/>
    <property type="evidence" value="ECO:0007669"/>
    <property type="project" value="TreeGrafter"/>
</dbReference>
<evidence type="ECO:0000256" key="1">
    <source>
        <dbReference type="ARBA" id="ARBA00004123"/>
    </source>
</evidence>
<keyword evidence="4" id="KW-0677">Repeat</keyword>
<dbReference type="SUPFAM" id="SSF50978">
    <property type="entry name" value="WD40 repeat-like"/>
    <property type="match status" value="1"/>
</dbReference>
<dbReference type="PANTHER" id="PTHR16288:SF0">
    <property type="entry name" value="TRNA (GUANINE-N(7)-)-METHYLTRANSFERASE NON-CATALYTIC SUBUNIT WDR4"/>
    <property type="match status" value="1"/>
</dbReference>
<dbReference type="EMBL" id="CAJNOW010004441">
    <property type="protein sequence ID" value="CAF1417085.1"/>
    <property type="molecule type" value="Genomic_DNA"/>
</dbReference>
<dbReference type="GO" id="GO:0043527">
    <property type="term" value="C:tRNA methyltransferase complex"/>
    <property type="evidence" value="ECO:0007669"/>
    <property type="project" value="TreeGrafter"/>
</dbReference>
<evidence type="ECO:0000256" key="3">
    <source>
        <dbReference type="ARBA" id="ARBA00022694"/>
    </source>
</evidence>
<name>A0A815M5R7_9BILA</name>
<comment type="caution">
    <text evidence="7">The sequence shown here is derived from an EMBL/GenBank/DDBJ whole genome shotgun (WGS) entry which is preliminary data.</text>
</comment>
<keyword evidence="3" id="KW-0819">tRNA processing</keyword>
<organism evidence="7 9">
    <name type="scientific">Rotaria magnacalcarata</name>
    <dbReference type="NCBI Taxonomy" id="392030"/>
    <lineage>
        <taxon>Eukaryota</taxon>
        <taxon>Metazoa</taxon>
        <taxon>Spiralia</taxon>
        <taxon>Gnathifera</taxon>
        <taxon>Rotifera</taxon>
        <taxon>Eurotatoria</taxon>
        <taxon>Bdelloidea</taxon>
        <taxon>Philodinida</taxon>
        <taxon>Philodinidae</taxon>
        <taxon>Rotaria</taxon>
    </lineage>
</organism>
<evidence type="ECO:0000313" key="8">
    <source>
        <dbReference type="EMBL" id="CAF1487206.1"/>
    </source>
</evidence>
<dbReference type="EMBL" id="CAJNOV010012464">
    <property type="protein sequence ID" value="CAF1487206.1"/>
    <property type="molecule type" value="Genomic_DNA"/>
</dbReference>
<feature type="repeat" description="WD" evidence="6">
    <location>
        <begin position="186"/>
        <end position="218"/>
    </location>
</feature>
<dbReference type="AlphaFoldDB" id="A0A815M5R7"/>
<dbReference type="GO" id="GO:0036265">
    <property type="term" value="P:RNA (guanine-N7)-methylation"/>
    <property type="evidence" value="ECO:0007669"/>
    <property type="project" value="InterPro"/>
</dbReference>
<dbReference type="SMART" id="SM00320">
    <property type="entry name" value="WD40"/>
    <property type="match status" value="1"/>
</dbReference>
<dbReference type="InterPro" id="IPR036322">
    <property type="entry name" value="WD40_repeat_dom_sf"/>
</dbReference>
<evidence type="ECO:0000256" key="5">
    <source>
        <dbReference type="ARBA" id="ARBA00023242"/>
    </source>
</evidence>
<protein>
    <submittedName>
        <fullName evidence="7">Uncharacterized protein</fullName>
    </submittedName>
</protein>
<dbReference type="InterPro" id="IPR001680">
    <property type="entry name" value="WD40_rpt"/>
</dbReference>
<gene>
    <name evidence="8" type="ORF">CJN711_LOCUS26503</name>
    <name evidence="7" type="ORF">KQP761_LOCUS10409</name>
</gene>
<dbReference type="Pfam" id="PF00400">
    <property type="entry name" value="WD40"/>
    <property type="match status" value="1"/>
</dbReference>
<evidence type="ECO:0000313" key="7">
    <source>
        <dbReference type="EMBL" id="CAF1417085.1"/>
    </source>
</evidence>
<keyword evidence="5" id="KW-0539">Nucleus</keyword>
<sequence length="449" mass="51859">MSEIKISSTGWLALYLENDNVLVFDLNDTSLWQCLEVESAIDDNSNDLHRNQIKFSPNGQFLVVNRPNKHLYIYIQSDYDKSGVYWLLKQIIHAENSILALTLTDEILLIGDSIGDIYQFDLLFNSSNEDRILTAENNRIIRNSSMLLDIIFFRMSNKKSFVITADRENKICLNDYLNISDNLNYCFGHNQFVSHIKLIDNNRILSASGDGTLRLWHVPDCMPLAFVHSKALTLQAKQVFFTGLYALNNSASLAANQKDVMPECIKKSSSTVNDSIWKMDVACSNPLISNVYIVFSTYARRYHSIYLSSLSNMKQLNNEQRELIFDPIYGGIIDYCFPAQETFLNDYTTHEKYFLYVLFNTNVLVQVDILAMLSHNQTALFVQANDRIQEINYILANNEFNLVHKRIKKDALIFEELFENSTDSNNNCHRKRISETFEEQENRKKQALS</sequence>
<dbReference type="GO" id="GO:0005634">
    <property type="term" value="C:nucleus"/>
    <property type="evidence" value="ECO:0007669"/>
    <property type="project" value="UniProtKB-SubCell"/>
</dbReference>
<dbReference type="Proteomes" id="UP000663855">
    <property type="component" value="Unassembled WGS sequence"/>
</dbReference>
<evidence type="ECO:0000313" key="9">
    <source>
        <dbReference type="Proteomes" id="UP000663834"/>
    </source>
</evidence>
<dbReference type="Proteomes" id="UP000663834">
    <property type="component" value="Unassembled WGS sequence"/>
</dbReference>
<dbReference type="InterPro" id="IPR015943">
    <property type="entry name" value="WD40/YVTN_repeat-like_dom_sf"/>
</dbReference>
<dbReference type="InterPro" id="IPR028884">
    <property type="entry name" value="Trm82"/>
</dbReference>
<dbReference type="GO" id="GO:0005829">
    <property type="term" value="C:cytosol"/>
    <property type="evidence" value="ECO:0007669"/>
    <property type="project" value="TreeGrafter"/>
</dbReference>
<evidence type="ECO:0000256" key="6">
    <source>
        <dbReference type="PROSITE-ProRule" id="PRU00221"/>
    </source>
</evidence>
<dbReference type="Gene3D" id="2.130.10.10">
    <property type="entry name" value="YVTN repeat-like/Quinoprotein amine dehydrogenase"/>
    <property type="match status" value="1"/>
</dbReference>
<dbReference type="PROSITE" id="PS50082">
    <property type="entry name" value="WD_REPEATS_2"/>
    <property type="match status" value="1"/>
</dbReference>
<comment type="subcellular location">
    <subcellularLocation>
        <location evidence="1">Nucleus</location>
    </subcellularLocation>
</comment>
<dbReference type="PANTHER" id="PTHR16288">
    <property type="entry name" value="WD40 REPEAT PROTEIN 4"/>
    <property type="match status" value="1"/>
</dbReference>
<evidence type="ECO:0000256" key="4">
    <source>
        <dbReference type="ARBA" id="ARBA00022737"/>
    </source>
</evidence>
<proteinExistence type="predicted"/>
<accession>A0A815M5R7</accession>
<reference evidence="7" key="1">
    <citation type="submission" date="2021-02" db="EMBL/GenBank/DDBJ databases">
        <authorList>
            <person name="Nowell W R."/>
        </authorList>
    </citation>
    <scope>NUCLEOTIDE SEQUENCE</scope>
</reference>
<dbReference type="OrthoDB" id="371245at2759"/>
<evidence type="ECO:0000256" key="2">
    <source>
        <dbReference type="ARBA" id="ARBA00022574"/>
    </source>
</evidence>
<keyword evidence="2 6" id="KW-0853">WD repeat</keyword>